<proteinExistence type="predicted"/>
<protein>
    <submittedName>
        <fullName evidence="1">Uncharacterized protein</fullName>
    </submittedName>
</protein>
<evidence type="ECO:0000313" key="1">
    <source>
        <dbReference type="EMBL" id="QHU11863.1"/>
    </source>
</evidence>
<name>A0A6C0K2S4_9ZZZZ</name>
<organism evidence="1">
    <name type="scientific">viral metagenome</name>
    <dbReference type="NCBI Taxonomy" id="1070528"/>
    <lineage>
        <taxon>unclassified sequences</taxon>
        <taxon>metagenomes</taxon>
        <taxon>organismal metagenomes</taxon>
    </lineage>
</organism>
<sequence>MKRWMTRLPREMVQHIGSYFPLYVRKGLTDSFPEHLLSCLIEPRNEKGEAVRMISYYHHLPDYYHKPEYGLAIKKWNSSSTSDGFILRYHRLDFQFYISIHSSLTVTLTMIPQWKLTPLLQKVLADPELISCLSEDVMAIDLKPSYIEFFWIQPYTLGYFVPDHDTDPGGRRHILQRASNLINTLCNKVKKIKKRHRDRG</sequence>
<dbReference type="AlphaFoldDB" id="A0A6C0K2S4"/>
<reference evidence="1" key="1">
    <citation type="journal article" date="2020" name="Nature">
        <title>Giant virus diversity and host interactions through global metagenomics.</title>
        <authorList>
            <person name="Schulz F."/>
            <person name="Roux S."/>
            <person name="Paez-Espino D."/>
            <person name="Jungbluth S."/>
            <person name="Walsh D.A."/>
            <person name="Denef V.J."/>
            <person name="McMahon K.D."/>
            <person name="Konstantinidis K.T."/>
            <person name="Eloe-Fadrosh E.A."/>
            <person name="Kyrpides N.C."/>
            <person name="Woyke T."/>
        </authorList>
    </citation>
    <scope>NUCLEOTIDE SEQUENCE</scope>
    <source>
        <strain evidence="1">GVMAG-S-1101169-75</strain>
    </source>
</reference>
<dbReference type="EMBL" id="MN740791">
    <property type="protein sequence ID" value="QHU11863.1"/>
    <property type="molecule type" value="Genomic_DNA"/>
</dbReference>
<accession>A0A6C0K2S4</accession>